<evidence type="ECO:0000256" key="1">
    <source>
        <dbReference type="ARBA" id="ARBA00022553"/>
    </source>
</evidence>
<keyword evidence="2 4" id="KW-0479">Metal-binding</keyword>
<keyword evidence="3" id="KW-0732">Signal</keyword>
<evidence type="ECO:0000313" key="9">
    <source>
        <dbReference type="Proteomes" id="UP000184240"/>
    </source>
</evidence>
<dbReference type="CDD" id="cd16016">
    <property type="entry name" value="AP-SPAP"/>
    <property type="match status" value="1"/>
</dbReference>
<dbReference type="GO" id="GO:0004035">
    <property type="term" value="F:alkaline phosphatase activity"/>
    <property type="evidence" value="ECO:0007669"/>
    <property type="project" value="InterPro"/>
</dbReference>
<feature type="active site" description="Phosphothreonine intermediate" evidence="5">
    <location>
        <position position="80"/>
    </location>
</feature>
<gene>
    <name evidence="7" type="ORF">DSM01_2557</name>
    <name evidence="8" type="ORF">SAMN04487999_2887</name>
</gene>
<dbReference type="InterPro" id="IPR017850">
    <property type="entry name" value="Alkaline_phosphatase_core_sf"/>
</dbReference>
<feature type="binding site" evidence="6">
    <location>
        <begin position="163"/>
        <end position="165"/>
    </location>
    <ligand>
        <name>substrate</name>
    </ligand>
</feature>
<dbReference type="NCBIfam" id="NF042991">
    <property type="entry name" value="alk_phos_PafA"/>
    <property type="match status" value="1"/>
</dbReference>
<dbReference type="AlphaFoldDB" id="A0A1M5ZBP5"/>
<evidence type="ECO:0000256" key="4">
    <source>
        <dbReference type="PIRNR" id="PIRNR031924"/>
    </source>
</evidence>
<dbReference type="Gene3D" id="3.40.720.10">
    <property type="entry name" value="Alkaline Phosphatase, subunit A"/>
    <property type="match status" value="1"/>
</dbReference>
<reference evidence="8" key="1">
    <citation type="submission" date="2016-11" db="EMBL/GenBank/DDBJ databases">
        <authorList>
            <person name="Jaros S."/>
            <person name="Januszkiewicz K."/>
            <person name="Wedrychowicz H."/>
        </authorList>
    </citation>
    <scope>NUCLEOTIDE SEQUENCE [LARGE SCALE GENOMIC DNA]</scope>
    <source>
        <strain evidence="8">DSM 19859</strain>
    </source>
</reference>
<evidence type="ECO:0000313" key="10">
    <source>
        <dbReference type="Proteomes" id="UP000290037"/>
    </source>
</evidence>
<dbReference type="Proteomes" id="UP000184240">
    <property type="component" value="Unassembled WGS sequence"/>
</dbReference>
<dbReference type="PIRSF" id="PIRSF031924">
    <property type="entry name" value="Pi-irrepressible_AP"/>
    <property type="match status" value="1"/>
</dbReference>
<evidence type="ECO:0000256" key="5">
    <source>
        <dbReference type="PIRSR" id="PIRSR031924-50"/>
    </source>
</evidence>
<dbReference type="STRING" id="573501.SAMN04487999_2887"/>
<keyword evidence="1 5" id="KW-0597">Phosphoprotein</keyword>
<dbReference type="RefSeq" id="WP_072984169.1">
    <property type="nucleotide sequence ID" value="NZ_FQXT01000005.1"/>
</dbReference>
<evidence type="ECO:0000313" key="8">
    <source>
        <dbReference type="EMBL" id="SHI21589.1"/>
    </source>
</evidence>
<dbReference type="Gene3D" id="3.30.1360.150">
    <property type="match status" value="1"/>
</dbReference>
<accession>A0A1M5ZBP5</accession>
<dbReference type="Proteomes" id="UP000290037">
    <property type="component" value="Unassembled WGS sequence"/>
</dbReference>
<dbReference type="EMBL" id="QOVN01000005">
    <property type="protein sequence ID" value="RXG28050.1"/>
    <property type="molecule type" value="Genomic_DNA"/>
</dbReference>
<organism evidence="8 9">
    <name type="scientific">Leeuwenhoekiella palythoae</name>
    <dbReference type="NCBI Taxonomy" id="573501"/>
    <lineage>
        <taxon>Bacteria</taxon>
        <taxon>Pseudomonadati</taxon>
        <taxon>Bacteroidota</taxon>
        <taxon>Flavobacteriia</taxon>
        <taxon>Flavobacteriales</taxon>
        <taxon>Flavobacteriaceae</taxon>
        <taxon>Leeuwenhoekiella</taxon>
    </lineage>
</organism>
<reference evidence="9" key="2">
    <citation type="submission" date="2016-11" db="EMBL/GenBank/DDBJ databases">
        <authorList>
            <person name="Varghese N."/>
            <person name="Submissions S."/>
        </authorList>
    </citation>
    <scope>NUCLEOTIDE SEQUENCE [LARGE SCALE GENOMIC DNA]</scope>
    <source>
        <strain evidence="9">DSM 19859</strain>
    </source>
</reference>
<sequence>MNLSPLKSLAFGLIALTGTVSFGQKTSQKPKLVVGIVVDQMRYDYLTRFENQYGEDGFKRLQNEGFDCRNNHYNYMPTKTAPGHTSVYTGTTPQNHGIISNDWYNKFEKKHVYCAEDTTVASVGTDAVGPGQMSPRRMRTSTITDQNRLHTQMRGKTIGISIKDRGAILPAGHTANGAYWFQGGDEGVFITSTYYMDELPKWVKDFNKKKPAKAYMKDWDTYKPIKTYIESGEDLNAYEGGFRGKETATFPYDLKKLGKENGGYSILKTTPYGNSITTDFALAALEGEDLGQDADTDFLAVSYSCTDYVGHNFGVNSKEVEDTYVRLDLEIAKLLSELDKKVGKGNYSVFLTADHAAVHVPSFLSDNKIPSGYFDMRSFRNELETFIQQKYGRDDLIEDISNDQVFFRYTVLADESIDAEALQKDIKHFALQHKNISKVFTRAQMEQGSYDSGVAALVQKGFDQERSGDVFFILDPGYLTGGPTGSSHGTPYSYDTHVPLLFYGNGIKNGHTFEQTVITDIAPTVAALLGIQDPNGTTGTVISEVLE</sequence>
<reference evidence="7 10" key="3">
    <citation type="submission" date="2018-07" db="EMBL/GenBank/DDBJ databases">
        <title>Leeuwenhoekiella genomics.</title>
        <authorList>
            <person name="Tahon G."/>
            <person name="Willems A."/>
        </authorList>
    </citation>
    <scope>NUCLEOTIDE SEQUENCE [LARGE SCALE GENOMIC DNA]</scope>
    <source>
        <strain evidence="7 10">LMG 24856</strain>
    </source>
</reference>
<evidence type="ECO:0000256" key="2">
    <source>
        <dbReference type="ARBA" id="ARBA00022723"/>
    </source>
</evidence>
<keyword evidence="10" id="KW-1185">Reference proteome</keyword>
<name>A0A1M5ZBP5_9FLAO</name>
<evidence type="ECO:0000313" key="7">
    <source>
        <dbReference type="EMBL" id="RXG28050.1"/>
    </source>
</evidence>
<proteinExistence type="predicted"/>
<protein>
    <submittedName>
        <fullName evidence="7">AlkP superfamily pyrophosphatase or phosphodiesterase</fullName>
    </submittedName>
    <submittedName>
        <fullName evidence="8">Predicted pyrophosphatase or phosphodiesterase, AlkP superfamily</fullName>
    </submittedName>
</protein>
<dbReference type="PANTHER" id="PTHR10151">
    <property type="entry name" value="ECTONUCLEOTIDE PYROPHOSPHATASE/PHOSPHODIESTERASE"/>
    <property type="match status" value="1"/>
</dbReference>
<dbReference type="OrthoDB" id="9766127at2"/>
<dbReference type="EMBL" id="FQXT01000005">
    <property type="protein sequence ID" value="SHI21589.1"/>
    <property type="molecule type" value="Genomic_DNA"/>
</dbReference>
<evidence type="ECO:0000256" key="3">
    <source>
        <dbReference type="ARBA" id="ARBA00022729"/>
    </source>
</evidence>
<evidence type="ECO:0000256" key="6">
    <source>
        <dbReference type="PIRSR" id="PIRSR031924-51"/>
    </source>
</evidence>
<feature type="binding site" evidence="6">
    <location>
        <position position="101"/>
    </location>
    <ligand>
        <name>substrate</name>
    </ligand>
</feature>
<dbReference type="Pfam" id="PF01663">
    <property type="entry name" value="Phosphodiest"/>
    <property type="match status" value="1"/>
</dbReference>
<dbReference type="PANTHER" id="PTHR10151:SF120">
    <property type="entry name" value="BIS(5'-ADENOSYL)-TRIPHOSPHATASE"/>
    <property type="match status" value="1"/>
</dbReference>
<dbReference type="SUPFAM" id="SSF53649">
    <property type="entry name" value="Alkaline phosphatase-like"/>
    <property type="match status" value="1"/>
</dbReference>
<dbReference type="InterPro" id="IPR026263">
    <property type="entry name" value="Alkaline_phosphatase_prok"/>
</dbReference>
<dbReference type="InterPro" id="IPR002591">
    <property type="entry name" value="Phosphodiest/P_Trfase"/>
</dbReference>
<dbReference type="GO" id="GO:0046872">
    <property type="term" value="F:metal ion binding"/>
    <property type="evidence" value="ECO:0007669"/>
    <property type="project" value="UniProtKB-KW"/>
</dbReference>